<protein>
    <recommendedName>
        <fullName evidence="4">F-box domain-containing protein</fullName>
    </recommendedName>
</protein>
<evidence type="ECO:0000256" key="1">
    <source>
        <dbReference type="ARBA" id="ARBA00004430"/>
    </source>
</evidence>
<gene>
    <name evidence="2" type="ORF">MNEG_1111</name>
</gene>
<dbReference type="AlphaFoldDB" id="A0A0D2N378"/>
<dbReference type="KEGG" id="mng:MNEG_1111"/>
<keyword evidence="3" id="KW-1185">Reference proteome</keyword>
<dbReference type="EMBL" id="KK100324">
    <property type="protein sequence ID" value="KIZ06842.1"/>
    <property type="molecule type" value="Genomic_DNA"/>
</dbReference>
<dbReference type="SUPFAM" id="SSF52047">
    <property type="entry name" value="RNI-like"/>
    <property type="match status" value="1"/>
</dbReference>
<name>A0A0D2N378_9CHLO</name>
<dbReference type="RefSeq" id="XP_013905861.1">
    <property type="nucleotide sequence ID" value="XM_014050407.1"/>
</dbReference>
<evidence type="ECO:0000313" key="2">
    <source>
        <dbReference type="EMBL" id="KIZ06842.1"/>
    </source>
</evidence>
<dbReference type="Gene3D" id="3.80.10.10">
    <property type="entry name" value="Ribonuclease Inhibitor"/>
    <property type="match status" value="1"/>
</dbReference>
<dbReference type="GO" id="GO:0005930">
    <property type="term" value="C:axoneme"/>
    <property type="evidence" value="ECO:0007669"/>
    <property type="project" value="UniProtKB-SubCell"/>
</dbReference>
<dbReference type="GeneID" id="25728339"/>
<reference evidence="2 3" key="1">
    <citation type="journal article" date="2013" name="BMC Genomics">
        <title>Reconstruction of the lipid metabolism for the microalga Monoraphidium neglectum from its genome sequence reveals characteristics suitable for biofuel production.</title>
        <authorList>
            <person name="Bogen C."/>
            <person name="Al-Dilaimi A."/>
            <person name="Albersmeier A."/>
            <person name="Wichmann J."/>
            <person name="Grundmann M."/>
            <person name="Rupp O."/>
            <person name="Lauersen K.J."/>
            <person name="Blifernez-Klassen O."/>
            <person name="Kalinowski J."/>
            <person name="Goesmann A."/>
            <person name="Mussgnug J.H."/>
            <person name="Kruse O."/>
        </authorList>
    </citation>
    <scope>NUCLEOTIDE SEQUENCE [LARGE SCALE GENOMIC DNA]</scope>
    <source>
        <strain evidence="2 3">SAG 48.87</strain>
    </source>
</reference>
<comment type="subcellular location">
    <subcellularLocation>
        <location evidence="1">Cytoplasm</location>
        <location evidence="1">Cytoskeleton</location>
        <location evidence="1">Cilium axoneme</location>
    </subcellularLocation>
</comment>
<sequence>MPLPIEVLTLIVANTDPGNRHALRAASRDLRSAVDATCKALALPGAHTCSPAAAVLALQRAAACCHRWGGVRALTLRDLGAECMGPALALLNGAARHCPELSSIALSRLDRDLSLVLTTCLSSCCLASLTSLALTAPNPKQPLLLTPLGELASLTALTLVGRADGASAAWLPPGLRRLRLVAHSMNHSGIGGTSWLDAIGACCGLEVLELSWLDALDLGPEPDHPDDEFDFTKFYSSIGQLTNLRELSGIFCRVADGAADCYSFDTLDPYLLLPQLTALQRLALYAGFEDELEPVFKGPLSSLAAQCATLEELAFNVQPAADAHAALAPCFPRLDSLHITFKEHGCYPTSLRSTFPAVSRLTEAPLEKCLELAIAPQIRVLEVHGCTFDDEVSLSALATSLRVVSRRRQGFSVVVEPGPLYPPPCLLPPDILDG</sequence>
<organism evidence="2 3">
    <name type="scientific">Monoraphidium neglectum</name>
    <dbReference type="NCBI Taxonomy" id="145388"/>
    <lineage>
        <taxon>Eukaryota</taxon>
        <taxon>Viridiplantae</taxon>
        <taxon>Chlorophyta</taxon>
        <taxon>core chlorophytes</taxon>
        <taxon>Chlorophyceae</taxon>
        <taxon>CS clade</taxon>
        <taxon>Sphaeropleales</taxon>
        <taxon>Selenastraceae</taxon>
        <taxon>Monoraphidium</taxon>
    </lineage>
</organism>
<accession>A0A0D2N378</accession>
<evidence type="ECO:0008006" key="4">
    <source>
        <dbReference type="Google" id="ProtNLM"/>
    </source>
</evidence>
<dbReference type="InterPro" id="IPR032675">
    <property type="entry name" value="LRR_dom_sf"/>
</dbReference>
<proteinExistence type="predicted"/>
<evidence type="ECO:0000313" key="3">
    <source>
        <dbReference type="Proteomes" id="UP000054498"/>
    </source>
</evidence>
<dbReference type="STRING" id="145388.A0A0D2N378"/>
<dbReference type="Proteomes" id="UP000054498">
    <property type="component" value="Unassembled WGS sequence"/>
</dbReference>